<evidence type="ECO:0000313" key="5">
    <source>
        <dbReference type="EMBL" id="KAL3665061.1"/>
    </source>
</evidence>
<dbReference type="GO" id="GO:0005576">
    <property type="term" value="C:extracellular region"/>
    <property type="evidence" value="ECO:0007669"/>
    <property type="project" value="UniProtKB-SubCell"/>
</dbReference>
<comment type="subcellular location">
    <subcellularLocation>
        <location evidence="1">Host cell</location>
    </subcellularLocation>
    <subcellularLocation>
        <location evidence="2">Secreted</location>
    </subcellularLocation>
</comment>
<dbReference type="Pfam" id="PF20147">
    <property type="entry name" value="Crinkler"/>
    <property type="match status" value="1"/>
</dbReference>
<feature type="domain" description="Crinkler effector protein N-terminal" evidence="4">
    <location>
        <begin position="4"/>
        <end position="112"/>
    </location>
</feature>
<name>A0ABD3FF89_9STRA</name>
<comment type="caution">
    <text evidence="5">The sequence shown here is derived from an EMBL/GenBank/DDBJ whole genome shotgun (WGS) entry which is preliminary data.</text>
</comment>
<keyword evidence="6" id="KW-1185">Reference proteome</keyword>
<protein>
    <recommendedName>
        <fullName evidence="4">Crinkler effector protein N-terminal domain-containing protein</fullName>
    </recommendedName>
</protein>
<evidence type="ECO:0000313" key="6">
    <source>
        <dbReference type="Proteomes" id="UP001632037"/>
    </source>
</evidence>
<evidence type="ECO:0000256" key="2">
    <source>
        <dbReference type="ARBA" id="ARBA00004613"/>
    </source>
</evidence>
<dbReference type="InterPro" id="IPR027417">
    <property type="entry name" value="P-loop_NTPase"/>
</dbReference>
<dbReference type="SUPFAM" id="SSF52540">
    <property type="entry name" value="P-loop containing nucleoside triphosphate hydrolases"/>
    <property type="match status" value="1"/>
</dbReference>
<dbReference type="Proteomes" id="UP001632037">
    <property type="component" value="Unassembled WGS sequence"/>
</dbReference>
<sequence length="562" mass="63859">MVQISLECAIVGQTGTFDVKIDDGNKVSELKDAIKEKSGNTFKNIDADDLVLFLAKKDKGNGTWLTQGDVASVRDDLVSQDYKLMQPTLFLKNADNFGAGFQPGEGQIHVLMVPSYAEVIQGAKLSTLAMLLKQCDVSGDLPQQGEFLELFDWTDGDCGKVIDIKRIDDIVHFTGSKFYVRKEILHVLENFMSVYRDEFEEDKKVNKQFILMGSPGTGKSCILALICFYIAVHYKRPVVWFRKGGGRYPAATRLFYKGKYYEWDDARGKNFESLYDALKTSGISPLKCWFCLDGMFEHEIKEKNWRNMYKLLATFGEFWPKSEAMQFTKKCLVPYWKQRDLEDFGLNHLQMQKSDVDARYFVSGGSLRDFLGDNGKATIRIVVAEIAGTGDAKILLRTFGVVSTRLIDCIRMKGVQDVNNTEHYVDTDNWRCCVTSKFALQRLVEMVKPSFFEKLMEIAKEMNDDRVEDYCKYDNVDRTKAQDWETIMGKEDLIEVSEVLVKPSMTKCEGGNRRECVKVVESWAADPSTMDYWIPATSLCETIDAVARWTLSDGVDGFASCS</sequence>
<evidence type="ECO:0000259" key="4">
    <source>
        <dbReference type="Pfam" id="PF20147"/>
    </source>
</evidence>
<proteinExistence type="predicted"/>
<gene>
    <name evidence="5" type="ORF">V7S43_009695</name>
</gene>
<dbReference type="GO" id="GO:0043657">
    <property type="term" value="C:host cell"/>
    <property type="evidence" value="ECO:0007669"/>
    <property type="project" value="UniProtKB-SubCell"/>
</dbReference>
<evidence type="ECO:0000256" key="3">
    <source>
        <dbReference type="ARBA" id="ARBA00022525"/>
    </source>
</evidence>
<dbReference type="InterPro" id="IPR045379">
    <property type="entry name" value="Crinkler_N"/>
</dbReference>
<keyword evidence="3" id="KW-0964">Secreted</keyword>
<reference evidence="5 6" key="1">
    <citation type="submission" date="2024-09" db="EMBL/GenBank/DDBJ databases">
        <title>Genome sequencing and assembly of Phytophthora oleae, isolate VK10A, causative agent of rot of olive drupes.</title>
        <authorList>
            <person name="Conti Taguali S."/>
            <person name="Riolo M."/>
            <person name="La Spada F."/>
            <person name="Cacciola S.O."/>
            <person name="Dionisio G."/>
        </authorList>
    </citation>
    <scope>NUCLEOTIDE SEQUENCE [LARGE SCALE GENOMIC DNA]</scope>
    <source>
        <strain evidence="5 6">VK10A</strain>
    </source>
</reference>
<dbReference type="EMBL" id="JBIMZQ010000021">
    <property type="protein sequence ID" value="KAL3665061.1"/>
    <property type="molecule type" value="Genomic_DNA"/>
</dbReference>
<accession>A0ABD3FF89</accession>
<evidence type="ECO:0000256" key="1">
    <source>
        <dbReference type="ARBA" id="ARBA00004340"/>
    </source>
</evidence>
<organism evidence="5 6">
    <name type="scientific">Phytophthora oleae</name>
    <dbReference type="NCBI Taxonomy" id="2107226"/>
    <lineage>
        <taxon>Eukaryota</taxon>
        <taxon>Sar</taxon>
        <taxon>Stramenopiles</taxon>
        <taxon>Oomycota</taxon>
        <taxon>Peronosporomycetes</taxon>
        <taxon>Peronosporales</taxon>
        <taxon>Peronosporaceae</taxon>
        <taxon>Phytophthora</taxon>
    </lineage>
</organism>
<dbReference type="AlphaFoldDB" id="A0ABD3FF89"/>